<dbReference type="Pfam" id="PF03720">
    <property type="entry name" value="UDPG_MGDP_dh_C"/>
    <property type="match status" value="1"/>
</dbReference>
<dbReference type="InterPro" id="IPR017476">
    <property type="entry name" value="UDP-Glc/GDP-Man"/>
</dbReference>
<dbReference type="InterPro" id="IPR014027">
    <property type="entry name" value="UDP-Glc/GDP-Man_DH_C"/>
</dbReference>
<dbReference type="SUPFAM" id="SSF52413">
    <property type="entry name" value="UDP-glucose/GDP-mannose dehydrogenase C-terminal domain"/>
    <property type="match status" value="1"/>
</dbReference>
<proteinExistence type="inferred from homology"/>
<reference evidence="5" key="1">
    <citation type="submission" date="2020-12" db="EMBL/GenBank/DDBJ databases">
        <title>Antrihabitans popcorni sp. nov. and Antrihabitans auranticaus sp. nov., isolated from a larva cave.</title>
        <authorList>
            <person name="Lee S.D."/>
            <person name="Kim I.S."/>
        </authorList>
    </citation>
    <scope>NUCLEOTIDE SEQUENCE</scope>
    <source>
        <strain evidence="5">YC3-6</strain>
    </source>
</reference>
<evidence type="ECO:0000313" key="5">
    <source>
        <dbReference type="EMBL" id="MBJ8337275.1"/>
    </source>
</evidence>
<dbReference type="EMBL" id="JAEMNV010000001">
    <property type="protein sequence ID" value="MBJ8337275.1"/>
    <property type="molecule type" value="Genomic_DNA"/>
</dbReference>
<dbReference type="PANTHER" id="PTHR43491">
    <property type="entry name" value="UDP-N-ACETYL-D-MANNOSAMINE DEHYDROGENASE"/>
    <property type="match status" value="1"/>
</dbReference>
<dbReference type="PIRSF" id="PIRSF000124">
    <property type="entry name" value="UDPglc_GDPman_dh"/>
    <property type="match status" value="1"/>
</dbReference>
<organism evidence="5 6">
    <name type="scientific">Antrihabitans stalagmiti</name>
    <dbReference type="NCBI Taxonomy" id="2799499"/>
    <lineage>
        <taxon>Bacteria</taxon>
        <taxon>Bacillati</taxon>
        <taxon>Actinomycetota</taxon>
        <taxon>Actinomycetes</taxon>
        <taxon>Mycobacteriales</taxon>
        <taxon>Nocardiaceae</taxon>
        <taxon>Antrihabitans</taxon>
    </lineage>
</organism>
<feature type="domain" description="UDP-glucose/GDP-mannose dehydrogenase C-terminal" evidence="4">
    <location>
        <begin position="348"/>
        <end position="440"/>
    </location>
</feature>
<dbReference type="InterPro" id="IPR008927">
    <property type="entry name" value="6-PGluconate_DH-like_C_sf"/>
</dbReference>
<dbReference type="Gene3D" id="3.40.50.720">
    <property type="entry name" value="NAD(P)-binding Rossmann-like Domain"/>
    <property type="match status" value="2"/>
</dbReference>
<keyword evidence="1" id="KW-0560">Oxidoreductase</keyword>
<dbReference type="InterPro" id="IPR028359">
    <property type="entry name" value="UDP_ManNAc/GlcNAc_DH"/>
</dbReference>
<keyword evidence="2" id="KW-0520">NAD</keyword>
<evidence type="ECO:0000259" key="4">
    <source>
        <dbReference type="SMART" id="SM00984"/>
    </source>
</evidence>
<comment type="similarity">
    <text evidence="3">Belongs to the UDP-glucose/GDP-mannose dehydrogenase family.</text>
</comment>
<dbReference type="Proteomes" id="UP000655868">
    <property type="component" value="Unassembled WGS sequence"/>
</dbReference>
<evidence type="ECO:0000256" key="1">
    <source>
        <dbReference type="ARBA" id="ARBA00023002"/>
    </source>
</evidence>
<evidence type="ECO:0000256" key="2">
    <source>
        <dbReference type="ARBA" id="ARBA00023027"/>
    </source>
</evidence>
<comment type="caution">
    <text evidence="5">The sequence shown here is derived from an EMBL/GenBank/DDBJ whole genome shotgun (WGS) entry which is preliminary data.</text>
</comment>
<dbReference type="SUPFAM" id="SSF51735">
    <property type="entry name" value="NAD(P)-binding Rossmann-fold domains"/>
    <property type="match status" value="1"/>
</dbReference>
<dbReference type="GO" id="GO:0051287">
    <property type="term" value="F:NAD binding"/>
    <property type="evidence" value="ECO:0007669"/>
    <property type="project" value="InterPro"/>
</dbReference>
<dbReference type="GO" id="GO:0016628">
    <property type="term" value="F:oxidoreductase activity, acting on the CH-CH group of donors, NAD or NADP as acceptor"/>
    <property type="evidence" value="ECO:0007669"/>
    <property type="project" value="InterPro"/>
</dbReference>
<dbReference type="PANTHER" id="PTHR43491:SF1">
    <property type="entry name" value="UDP-N-ACETYL-D-MANNOSAMINE DEHYDROGENASE"/>
    <property type="match status" value="1"/>
</dbReference>
<dbReference type="Pfam" id="PF00984">
    <property type="entry name" value="UDPG_MGDP_dh"/>
    <property type="match status" value="1"/>
</dbReference>
<dbReference type="InterPro" id="IPR036291">
    <property type="entry name" value="NAD(P)-bd_dom_sf"/>
</dbReference>
<name>A0A934TZY5_9NOCA</name>
<dbReference type="Pfam" id="PF03721">
    <property type="entry name" value="UDPG_MGDP_dh_N"/>
    <property type="match status" value="1"/>
</dbReference>
<dbReference type="AlphaFoldDB" id="A0A934TZY5"/>
<protein>
    <submittedName>
        <fullName evidence="5">Nucleotide sugar dehydrogenase</fullName>
    </submittedName>
</protein>
<dbReference type="SUPFAM" id="SSF48179">
    <property type="entry name" value="6-phosphogluconate dehydrogenase C-terminal domain-like"/>
    <property type="match status" value="1"/>
</dbReference>
<dbReference type="PIRSF" id="PIRSF500136">
    <property type="entry name" value="UDP_ManNAc_DH"/>
    <property type="match status" value="1"/>
</dbReference>
<evidence type="ECO:0000256" key="3">
    <source>
        <dbReference type="PIRNR" id="PIRNR000124"/>
    </source>
</evidence>
<gene>
    <name evidence="5" type="ORF">JGU71_00120</name>
</gene>
<dbReference type="InterPro" id="IPR001732">
    <property type="entry name" value="UDP-Glc/GDP-Man_DH_N"/>
</dbReference>
<sequence length="447" mass="46986">MKSLLEDVHPFHARDDVGTVRVAPPNAVAVGPHSVGLVGLGYVGLPTALALADAGVTVLGCDINEDRLAAIKAEQVDLLDADRQRLSRFLGTTCLTLTTETSALSTMDAVLICVPTPLDAHLVPDLTALRGACAAVVESARAGQTIVLTSTSYVGCTRELLVEPLRLRGLVAGQDVFVAFSPERIDPGSPDHIPAHTPRVVGGVTAECAARAIQALAKTAPSVYPVSSPEAAELTKLLENTFRAVNIALANEFACIARQLDIDVVEVIDAAATKPYGYLAFRPGPGVGGHCIPCDPHYLLWQLKASRMPAPLTEAAMAAIAARPRAVVTRAEAVLAMTGLPLAGARILIVGVAYKPAVADVRESPAVEILDDLVRGGACVSYTDAMVDSLHTSAGRLNSTNDFTPGNWDLVIAHTLHPSVDHSWIGNAPLVLDATYQLTDVPHRHVL</sequence>
<evidence type="ECO:0000313" key="6">
    <source>
        <dbReference type="Proteomes" id="UP000655868"/>
    </source>
</evidence>
<dbReference type="SMART" id="SM00984">
    <property type="entry name" value="UDPG_MGDP_dh_C"/>
    <property type="match status" value="1"/>
</dbReference>
<dbReference type="NCBIfam" id="TIGR03026">
    <property type="entry name" value="NDP-sugDHase"/>
    <property type="match status" value="1"/>
</dbReference>
<keyword evidence="6" id="KW-1185">Reference proteome</keyword>
<dbReference type="GO" id="GO:0016616">
    <property type="term" value="F:oxidoreductase activity, acting on the CH-OH group of donors, NAD or NADP as acceptor"/>
    <property type="evidence" value="ECO:0007669"/>
    <property type="project" value="InterPro"/>
</dbReference>
<dbReference type="InterPro" id="IPR036220">
    <property type="entry name" value="UDP-Glc/GDP-Man_DH_C_sf"/>
</dbReference>
<accession>A0A934TZY5</accession>
<dbReference type="InterPro" id="IPR014026">
    <property type="entry name" value="UDP-Glc/GDP-Man_DH_dimer"/>
</dbReference>
<dbReference type="RefSeq" id="WP_199700842.1">
    <property type="nucleotide sequence ID" value="NZ_JAEMNV010000001.1"/>
</dbReference>
<dbReference type="GO" id="GO:0000271">
    <property type="term" value="P:polysaccharide biosynthetic process"/>
    <property type="evidence" value="ECO:0007669"/>
    <property type="project" value="InterPro"/>
</dbReference>